<keyword evidence="1" id="KW-0175">Coiled coil</keyword>
<evidence type="ECO:0000313" key="2">
    <source>
        <dbReference type="EMBL" id="CAH2068595.1"/>
    </source>
</evidence>
<evidence type="ECO:0000256" key="1">
    <source>
        <dbReference type="SAM" id="Coils"/>
    </source>
</evidence>
<organism evidence="2 3">
    <name type="scientific">Iphiclides podalirius</name>
    <name type="common">scarce swallowtail</name>
    <dbReference type="NCBI Taxonomy" id="110791"/>
    <lineage>
        <taxon>Eukaryota</taxon>
        <taxon>Metazoa</taxon>
        <taxon>Ecdysozoa</taxon>
        <taxon>Arthropoda</taxon>
        <taxon>Hexapoda</taxon>
        <taxon>Insecta</taxon>
        <taxon>Pterygota</taxon>
        <taxon>Neoptera</taxon>
        <taxon>Endopterygota</taxon>
        <taxon>Lepidoptera</taxon>
        <taxon>Glossata</taxon>
        <taxon>Ditrysia</taxon>
        <taxon>Papilionoidea</taxon>
        <taxon>Papilionidae</taxon>
        <taxon>Papilioninae</taxon>
        <taxon>Iphiclides</taxon>
    </lineage>
</organism>
<proteinExistence type="predicted"/>
<evidence type="ECO:0000313" key="3">
    <source>
        <dbReference type="Proteomes" id="UP000837857"/>
    </source>
</evidence>
<protein>
    <submittedName>
        <fullName evidence="2">Uncharacterized protein</fullName>
    </submittedName>
</protein>
<feature type="non-terminal residue" evidence="2">
    <location>
        <position position="1"/>
    </location>
</feature>
<name>A0ABN8IWZ3_9NEOP</name>
<dbReference type="Proteomes" id="UP000837857">
    <property type="component" value="Chromosome 5"/>
</dbReference>
<reference evidence="2" key="1">
    <citation type="submission" date="2022-03" db="EMBL/GenBank/DDBJ databases">
        <authorList>
            <person name="Martin H S."/>
        </authorList>
    </citation>
    <scope>NUCLEOTIDE SEQUENCE</scope>
</reference>
<sequence length="415" mass="48064">MEPLCKKRLLEMDSTTLELKKRVEKLAKRESDRMKLLMRAEVAWKDLEQSYLKRLSRAEEKEEELAKQIKNNLSERSDYKLACTKLAKQLEDTLNAVDKERDDLRKIEMDICERARKKMRLSEDAAHADASLAQQQCLSSQHERDLRFKEEQARRKLVNLQNEVESSRGLRHEAERALRAELGALKDQVAKVSKRLLTEESEIKNVKTELEEIRLKKSNIIEDLEACKSMCDRRLHGKVLELKAKTEQFAEESCSCKSLRSSLLSNLLKDLFEGLQSELGENGSMMPCELLKCLEDKHNWDRASEVKVNLRSFFAKLLVGELDIAIASSIEKYHAKWVGESCADAASRNRIDTEIEERQQRALENRAQELAKQLAEELFQEKAEKLMEKAKDFMKLSPPPCECDKIQPGDWFYSN</sequence>
<feature type="coiled-coil region" evidence="1">
    <location>
        <begin position="353"/>
        <end position="384"/>
    </location>
</feature>
<feature type="coiled-coil region" evidence="1">
    <location>
        <begin position="48"/>
        <end position="110"/>
    </location>
</feature>
<gene>
    <name evidence="2" type="ORF">IPOD504_LOCUS14437</name>
</gene>
<accession>A0ABN8IWZ3</accession>
<feature type="coiled-coil region" evidence="1">
    <location>
        <begin position="143"/>
        <end position="223"/>
    </location>
</feature>
<dbReference type="EMBL" id="OW152817">
    <property type="protein sequence ID" value="CAH2068595.1"/>
    <property type="molecule type" value="Genomic_DNA"/>
</dbReference>
<keyword evidence="3" id="KW-1185">Reference proteome</keyword>